<feature type="region of interest" description="Disordered" evidence="1">
    <location>
        <begin position="622"/>
        <end position="654"/>
    </location>
</feature>
<name>A0AAP2BI57_KLEOX</name>
<dbReference type="RefSeq" id="WP_210846207.1">
    <property type="nucleotide sequence ID" value="NZ_JAGKON010000013.1"/>
</dbReference>
<feature type="region of interest" description="Disordered" evidence="1">
    <location>
        <begin position="527"/>
        <end position="546"/>
    </location>
</feature>
<protein>
    <submittedName>
        <fullName evidence="4">Conjugal transfer protein TraG N-terminal domain-containing protein</fullName>
    </submittedName>
</protein>
<evidence type="ECO:0000313" key="4">
    <source>
        <dbReference type="EMBL" id="MBQ0600799.1"/>
    </source>
</evidence>
<feature type="transmembrane region" description="Helical" evidence="2">
    <location>
        <begin position="34"/>
        <end position="53"/>
    </location>
</feature>
<evidence type="ECO:0000313" key="5">
    <source>
        <dbReference type="Proteomes" id="UP000673434"/>
    </source>
</evidence>
<feature type="transmembrane region" description="Helical" evidence="2">
    <location>
        <begin position="377"/>
        <end position="400"/>
    </location>
</feature>
<dbReference type="Pfam" id="PF07916">
    <property type="entry name" value="TraG_N"/>
    <property type="match status" value="1"/>
</dbReference>
<keyword evidence="2" id="KW-0472">Membrane</keyword>
<feature type="compositionally biased region" description="Polar residues" evidence="1">
    <location>
        <begin position="636"/>
        <end position="650"/>
    </location>
</feature>
<keyword evidence="5" id="KW-1185">Reference proteome</keyword>
<dbReference type="InterPro" id="IPR012931">
    <property type="entry name" value="TraG_N_Proteobacteria"/>
</dbReference>
<feature type="compositionally biased region" description="Polar residues" evidence="1">
    <location>
        <begin position="1042"/>
        <end position="1053"/>
    </location>
</feature>
<feature type="transmembrane region" description="Helical" evidence="2">
    <location>
        <begin position="406"/>
        <end position="428"/>
    </location>
</feature>
<feature type="domain" description="TraG N-terminal Proteobacteria" evidence="3">
    <location>
        <begin position="6"/>
        <end position="471"/>
    </location>
</feature>
<feature type="transmembrane region" description="Helical" evidence="2">
    <location>
        <begin position="440"/>
        <end position="463"/>
    </location>
</feature>
<evidence type="ECO:0000259" key="3">
    <source>
        <dbReference type="Pfam" id="PF07916"/>
    </source>
</evidence>
<evidence type="ECO:0000256" key="2">
    <source>
        <dbReference type="SAM" id="Phobius"/>
    </source>
</evidence>
<accession>A0AAP2BI57</accession>
<keyword evidence="2" id="KW-1133">Transmembrane helix</keyword>
<feature type="compositionally biased region" description="Basic and acidic residues" evidence="1">
    <location>
        <begin position="1080"/>
        <end position="1100"/>
    </location>
</feature>
<dbReference type="EMBL" id="JAGKON010000013">
    <property type="protein sequence ID" value="MBQ0600799.1"/>
    <property type="molecule type" value="Genomic_DNA"/>
</dbReference>
<proteinExistence type="predicted"/>
<organism evidence="4 5">
    <name type="scientific">Klebsiella oxytoca</name>
    <dbReference type="NCBI Taxonomy" id="571"/>
    <lineage>
        <taxon>Bacteria</taxon>
        <taxon>Pseudomonadati</taxon>
        <taxon>Pseudomonadota</taxon>
        <taxon>Gammaproteobacteria</taxon>
        <taxon>Enterobacterales</taxon>
        <taxon>Enterobacteriaceae</taxon>
        <taxon>Klebsiella/Raoultella group</taxon>
        <taxon>Klebsiella</taxon>
    </lineage>
</organism>
<reference evidence="4 5" key="1">
    <citation type="submission" date="2021-03" db="EMBL/GenBank/DDBJ databases">
        <authorList>
            <person name="Stanton E."/>
        </authorList>
    </citation>
    <scope>NUCLEOTIDE SEQUENCE [LARGE SCALE GENOMIC DNA]</scope>
    <source>
        <strain evidence="4 5">2020EL-00037</strain>
    </source>
</reference>
<sequence>MSEWNIYTVGSVDFLYNVLNSIAMMLNNGTYSDTFRISALLGVIGIVIASAVSGGKTLSFGQMAVCIVMYMLFFQVSARVNLEDLTTGEFRAVDNVPWGLAAPASIISTVGYSVTENMEQAFSTPAMTEYGALDPLFTLTAYYDALKDPMRWGLSGNANNPDIAASVDSYIRTCVINDINRNANTYAHIWRNSSGLDSVISSDASTYVVIYDGRNSNGPQVNPRNASQYTCAGAYTRLKNQATDSYPTLVRTSGRVMASYGRCDDTCSPEVKVTNMMNFYNIASSNVRDFQLQMLMMPNIAKIPQDAYLDSFKGTAAITRAQTATQQAFQWSSGGSSFLYWMSSFMPIFQGVIYALTPFMAFLLGLGVMGLRLIMKYFLIIVWTQTWVPLAAVINLYMLTKMQSDSAAILSISSSAASLGTVAFNQLYDLIVTTQKNIGLAGNLFGLIPALGGFIVWGSSIAFNSLANSAAAPSPADTKVLAPDMTNAPALNNRSSEFSNSPMSGTTMTGASGIVGSISMQEMASSNLQSAAAKKETASQQESAARNAFVNSLASNQHSGTHSTAQNAQVSSSLSQAFGSDASKIFSYMEAHGKSATDAVADLNSVTKGGSLGVGTGSGPGVSAGATAAVSSGSTDQHGNSIQGSESSGDQDAARLASSLGAGYEKKLSGAINDVAAHTSQFGMSSSEGSSYSNAYSNSQSAEKAYSEAETFSQSSAVNQAIGFDVLGKKVTSSPGLEQKMQQLINAEPGSAQQRDQYANQLMRNGLNSAEAQGAASVLALKDAGKLNEVAHELGFINGGSSPEITSSAASQYSNVAPDASEITGKIDGIGASTMGGVSSTQGEARGTVITQEGYTAPTAAGGRVRDNFDHNIAADGPVQTDHDKQSAEVVKSQQESAYNSIANLAPSSIAREGLSIVNNLTSRISDDNPVIQETRRQAQEVQAKYGNNSQASEAIAEYYALGKAGVTGDTLQQARDNAVAAISLDTGGYQSSDGMVHGGNREWGERAVTAIESTFERQGTDDRNTLATVTLGLNEAPGRTLPSNTSSHTEGGNLTGARSNSAGSGDGNGGGGAPAGDEGGIRIEITKGVDAPDPHKRKI</sequence>
<feature type="compositionally biased region" description="Gly residues" evidence="1">
    <location>
        <begin position="1065"/>
        <end position="1079"/>
    </location>
</feature>
<comment type="caution">
    <text evidence="4">The sequence shown here is derived from an EMBL/GenBank/DDBJ whole genome shotgun (WGS) entry which is preliminary data.</text>
</comment>
<feature type="region of interest" description="Disordered" evidence="1">
    <location>
        <begin position="1033"/>
        <end position="1100"/>
    </location>
</feature>
<keyword evidence="2" id="KW-0812">Transmembrane</keyword>
<evidence type="ECO:0000256" key="1">
    <source>
        <dbReference type="SAM" id="MobiDB-lite"/>
    </source>
</evidence>
<feature type="compositionally biased region" description="Low complexity" evidence="1">
    <location>
        <begin position="623"/>
        <end position="635"/>
    </location>
</feature>
<dbReference type="Proteomes" id="UP000673434">
    <property type="component" value="Unassembled WGS sequence"/>
</dbReference>
<gene>
    <name evidence="4" type="ORF">J7S78_13460</name>
</gene>
<dbReference type="AlphaFoldDB" id="A0AAP2BI57"/>
<feature type="transmembrane region" description="Helical" evidence="2">
    <location>
        <begin position="338"/>
        <end position="365"/>
    </location>
</feature>